<dbReference type="Proteomes" id="UP000053612">
    <property type="component" value="Unassembled WGS sequence"/>
</dbReference>
<sequence length="364" mass="41118">MYSEILKIIESALNNDRQKALNYSKKLANYYISIGEKNIGNKILRLVEEKNTNIASLDGLNARPFDKETKMEMVDLTYPKETTESLIFDSIIENEIQDFVFSYLKRDALISAGIDVNNHLLLYGPPGTGKTSLARYISIQTGLPLITARLDGMVSSLLGSTAKNIRKVFDYASKKPCILFLDEFDVLAKVRDDKNELGELKRVVNSLIQNIDAFSEDSILIAATNHSQLLDEAIWRRFSKIIKLDLPNINLRNDLILEYSSVMDNNFQDDPKKLKELSLATNKFSPAAIKSVILSAAKKAVLNNLNAISYSQVLYEIFLTKHDTLGNIQEATEFLLKYKVSQKEISETLGISLRQVRNIIKEIN</sequence>
<keyword evidence="2" id="KW-0547">Nucleotide-binding</keyword>
<keyword evidence="5" id="KW-0132">Cell division</keyword>
<dbReference type="GO" id="GO:0051301">
    <property type="term" value="P:cell division"/>
    <property type="evidence" value="ECO:0007669"/>
    <property type="project" value="UniProtKB-KW"/>
</dbReference>
<keyword evidence="3" id="KW-0067">ATP-binding</keyword>
<evidence type="ECO:0000256" key="2">
    <source>
        <dbReference type="ARBA" id="ARBA00022741"/>
    </source>
</evidence>
<keyword evidence="5" id="KW-0131">Cell cycle</keyword>
<comment type="caution">
    <text evidence="5">The sequence shown here is derived from an EMBL/GenBank/DDBJ whole genome shotgun (WGS) entry which is preliminary data.</text>
</comment>
<dbReference type="InterPro" id="IPR027417">
    <property type="entry name" value="P-loop_NTPase"/>
</dbReference>
<name>A0A0V8DLD9_LACLL</name>
<dbReference type="CDD" id="cd19481">
    <property type="entry name" value="RecA-like_protease"/>
    <property type="match status" value="1"/>
</dbReference>
<organism evidence="5 6">
    <name type="scientific">Lactococcus lactis subsp. lactis</name>
    <name type="common">Streptococcus lactis</name>
    <dbReference type="NCBI Taxonomy" id="1360"/>
    <lineage>
        <taxon>Bacteria</taxon>
        <taxon>Bacillati</taxon>
        <taxon>Bacillota</taxon>
        <taxon>Bacilli</taxon>
        <taxon>Lactobacillales</taxon>
        <taxon>Streptococcaceae</taxon>
        <taxon>Lactococcus</taxon>
    </lineage>
</organism>
<accession>A0A0V8DLD9</accession>
<reference evidence="6" key="1">
    <citation type="submission" date="2015-10" db="EMBL/GenBank/DDBJ databases">
        <title>Draft Genome Sequences of 11 Lactococcus lactis subspecies cremoris strains.</title>
        <authorList>
            <person name="Wels M."/>
            <person name="Backus L."/>
            <person name="Boekhorst J."/>
            <person name="Dijkstra A."/>
            <person name="Beerthuizen M."/>
            <person name="Kelly W."/>
            <person name="Siezen R."/>
            <person name="Bachmann H."/>
            <person name="Van Hijum S."/>
        </authorList>
    </citation>
    <scope>NUCLEOTIDE SEQUENCE [LARGE SCALE GENOMIC DNA]</scope>
    <source>
        <strain evidence="6">LMG9449</strain>
    </source>
</reference>
<dbReference type="InterPro" id="IPR003593">
    <property type="entry name" value="AAA+_ATPase"/>
</dbReference>
<evidence type="ECO:0000259" key="4">
    <source>
        <dbReference type="SMART" id="SM00382"/>
    </source>
</evidence>
<dbReference type="PANTHER" id="PTHR23073">
    <property type="entry name" value="26S PROTEASOME REGULATORY SUBUNIT"/>
    <property type="match status" value="1"/>
</dbReference>
<dbReference type="InterPro" id="IPR050221">
    <property type="entry name" value="26S_Proteasome_ATPase"/>
</dbReference>
<feature type="domain" description="AAA+ ATPase" evidence="4">
    <location>
        <begin position="116"/>
        <end position="248"/>
    </location>
</feature>
<comment type="similarity">
    <text evidence="1">Belongs to the AAA ATPase family.</text>
</comment>
<dbReference type="Pfam" id="PF00004">
    <property type="entry name" value="AAA"/>
    <property type="match status" value="1"/>
</dbReference>
<gene>
    <name evidence="5" type="ORF">LMG9449_2600</name>
</gene>
<dbReference type="GO" id="GO:0016887">
    <property type="term" value="F:ATP hydrolysis activity"/>
    <property type="evidence" value="ECO:0007669"/>
    <property type="project" value="InterPro"/>
</dbReference>
<dbReference type="RefSeq" id="WP_058225458.1">
    <property type="nucleotide sequence ID" value="NZ_LKLS01000214.1"/>
</dbReference>
<dbReference type="GO" id="GO:0005524">
    <property type="term" value="F:ATP binding"/>
    <property type="evidence" value="ECO:0007669"/>
    <property type="project" value="UniProtKB-KW"/>
</dbReference>
<dbReference type="Gene3D" id="3.40.50.300">
    <property type="entry name" value="P-loop containing nucleotide triphosphate hydrolases"/>
    <property type="match status" value="1"/>
</dbReference>
<proteinExistence type="inferred from homology"/>
<dbReference type="InterPro" id="IPR003959">
    <property type="entry name" value="ATPase_AAA_core"/>
</dbReference>
<protein>
    <submittedName>
        <fullName evidence="5">Cell division protein FtsH</fullName>
    </submittedName>
</protein>
<evidence type="ECO:0000256" key="3">
    <source>
        <dbReference type="ARBA" id="ARBA00022840"/>
    </source>
</evidence>
<dbReference type="EMBL" id="LKLS01000214">
    <property type="protein sequence ID" value="KSU14359.1"/>
    <property type="molecule type" value="Genomic_DNA"/>
</dbReference>
<dbReference type="SMART" id="SM00382">
    <property type="entry name" value="AAA"/>
    <property type="match status" value="1"/>
</dbReference>
<dbReference type="PATRIC" id="fig|1360.109.peg.583"/>
<dbReference type="AlphaFoldDB" id="A0A0V8DLD9"/>
<dbReference type="SUPFAM" id="SSF52540">
    <property type="entry name" value="P-loop containing nucleoside triphosphate hydrolases"/>
    <property type="match status" value="1"/>
</dbReference>
<evidence type="ECO:0000256" key="1">
    <source>
        <dbReference type="ARBA" id="ARBA00006914"/>
    </source>
</evidence>
<evidence type="ECO:0000313" key="6">
    <source>
        <dbReference type="Proteomes" id="UP000053612"/>
    </source>
</evidence>
<evidence type="ECO:0000313" key="5">
    <source>
        <dbReference type="EMBL" id="KSU14359.1"/>
    </source>
</evidence>